<sequence length="189" mass="21224">MNELVFRGKDRYRPTGTRLVFIVLILTGELALAYKKLGPVGFRWMLAMTAALLVVGVFVTSRCQTVVGAAGITTRWGFGRGRTYPWHEIRWIDVRETGKGAEKSTTVRITLGDGRRRSLPALQHSYLYPAPDFDVAYRQVVNWWEFSTSPADRFRPPLRERGRVSPTMAGVLLGIVIILVTGVVAFLQV</sequence>
<accession>A0A5N5WCZ0</accession>
<dbReference type="EMBL" id="VOKX01000010">
    <property type="protein sequence ID" value="KAB7849279.1"/>
    <property type="molecule type" value="Genomic_DNA"/>
</dbReference>
<reference evidence="3 4" key="1">
    <citation type="journal article" date="2019" name="Microb. Cell Fact.">
        <title>Exploring novel herbicidin analogues by transcriptional regulator overexpression and MS/MS molecular networking.</title>
        <authorList>
            <person name="Shi Y."/>
            <person name="Gu R."/>
            <person name="Li Y."/>
            <person name="Wang X."/>
            <person name="Ren W."/>
            <person name="Li X."/>
            <person name="Wang L."/>
            <person name="Xie Y."/>
            <person name="Hong B."/>
        </authorList>
    </citation>
    <scope>NUCLEOTIDE SEQUENCE [LARGE SCALE GENOMIC DNA]</scope>
    <source>
        <strain evidence="3 4">US-43</strain>
    </source>
</reference>
<dbReference type="Pfam" id="PF10756">
    <property type="entry name" value="bPH_6"/>
    <property type="match status" value="1"/>
</dbReference>
<dbReference type="RefSeq" id="WP_152262925.1">
    <property type="nucleotide sequence ID" value="NZ_VOKX01000010.1"/>
</dbReference>
<dbReference type="InterPro" id="IPR019692">
    <property type="entry name" value="CFP-6_PH"/>
</dbReference>
<evidence type="ECO:0000256" key="1">
    <source>
        <dbReference type="SAM" id="Phobius"/>
    </source>
</evidence>
<keyword evidence="4" id="KW-1185">Reference proteome</keyword>
<evidence type="ECO:0000313" key="3">
    <source>
        <dbReference type="EMBL" id="KAB7849279.1"/>
    </source>
</evidence>
<dbReference type="AlphaFoldDB" id="A0A5N5WCZ0"/>
<feature type="transmembrane region" description="Helical" evidence="1">
    <location>
        <begin position="40"/>
        <end position="59"/>
    </location>
</feature>
<feature type="domain" description="Low molecular weight protein antigen 6 PH" evidence="2">
    <location>
        <begin position="62"/>
        <end position="124"/>
    </location>
</feature>
<dbReference type="OrthoDB" id="4231210at2"/>
<evidence type="ECO:0000259" key="2">
    <source>
        <dbReference type="Pfam" id="PF10756"/>
    </source>
</evidence>
<keyword evidence="1" id="KW-0812">Transmembrane</keyword>
<feature type="transmembrane region" description="Helical" evidence="1">
    <location>
        <begin position="16"/>
        <end position="34"/>
    </location>
</feature>
<keyword evidence="1" id="KW-0472">Membrane</keyword>
<evidence type="ECO:0000313" key="4">
    <source>
        <dbReference type="Proteomes" id="UP000327000"/>
    </source>
</evidence>
<feature type="transmembrane region" description="Helical" evidence="1">
    <location>
        <begin position="168"/>
        <end position="187"/>
    </location>
</feature>
<gene>
    <name evidence="3" type="ORF">FRZ00_07670</name>
</gene>
<proteinExistence type="predicted"/>
<comment type="caution">
    <text evidence="3">The sequence shown here is derived from an EMBL/GenBank/DDBJ whole genome shotgun (WGS) entry which is preliminary data.</text>
</comment>
<organism evidence="3 4">
    <name type="scientific">Streptomyces mobaraensis</name>
    <name type="common">Streptoverticillium mobaraense</name>
    <dbReference type="NCBI Taxonomy" id="35621"/>
    <lineage>
        <taxon>Bacteria</taxon>
        <taxon>Bacillati</taxon>
        <taxon>Actinomycetota</taxon>
        <taxon>Actinomycetes</taxon>
        <taxon>Kitasatosporales</taxon>
        <taxon>Streptomycetaceae</taxon>
        <taxon>Streptomyces</taxon>
    </lineage>
</organism>
<name>A0A5N5WCZ0_STRMB</name>
<protein>
    <submittedName>
        <fullName evidence="3">PH domain-containing protein</fullName>
    </submittedName>
</protein>
<keyword evidence="1" id="KW-1133">Transmembrane helix</keyword>
<dbReference type="Proteomes" id="UP000327000">
    <property type="component" value="Unassembled WGS sequence"/>
</dbReference>